<feature type="transmembrane region" description="Helical" evidence="2">
    <location>
        <begin position="535"/>
        <end position="559"/>
    </location>
</feature>
<dbReference type="Proteomes" id="UP001190700">
    <property type="component" value="Unassembled WGS sequence"/>
</dbReference>
<feature type="transmembrane region" description="Helical" evidence="2">
    <location>
        <begin position="335"/>
        <end position="356"/>
    </location>
</feature>
<feature type="transmembrane region" description="Helical" evidence="2">
    <location>
        <begin position="233"/>
        <end position="260"/>
    </location>
</feature>
<feature type="region of interest" description="Disordered" evidence="1">
    <location>
        <begin position="458"/>
        <end position="479"/>
    </location>
</feature>
<evidence type="ECO:0000313" key="3">
    <source>
        <dbReference type="EMBL" id="KAK3277413.1"/>
    </source>
</evidence>
<evidence type="ECO:0000256" key="1">
    <source>
        <dbReference type="SAM" id="MobiDB-lite"/>
    </source>
</evidence>
<feature type="transmembrane region" description="Helical" evidence="2">
    <location>
        <begin position="207"/>
        <end position="227"/>
    </location>
</feature>
<keyword evidence="2" id="KW-1133">Transmembrane helix</keyword>
<keyword evidence="4" id="KW-1185">Reference proteome</keyword>
<evidence type="ECO:0000256" key="2">
    <source>
        <dbReference type="SAM" id="Phobius"/>
    </source>
</evidence>
<feature type="transmembrane region" description="Helical" evidence="2">
    <location>
        <begin position="571"/>
        <end position="591"/>
    </location>
</feature>
<reference evidence="3 4" key="1">
    <citation type="journal article" date="2015" name="Genome Biol. Evol.">
        <title>Comparative Genomics of a Bacterivorous Green Alga Reveals Evolutionary Causalities and Consequences of Phago-Mixotrophic Mode of Nutrition.</title>
        <authorList>
            <person name="Burns J.A."/>
            <person name="Paasch A."/>
            <person name="Narechania A."/>
            <person name="Kim E."/>
        </authorList>
    </citation>
    <scope>NUCLEOTIDE SEQUENCE [LARGE SCALE GENOMIC DNA]</scope>
    <source>
        <strain evidence="3 4">PLY_AMNH</strain>
    </source>
</reference>
<organism evidence="3 4">
    <name type="scientific">Cymbomonas tetramitiformis</name>
    <dbReference type="NCBI Taxonomy" id="36881"/>
    <lineage>
        <taxon>Eukaryota</taxon>
        <taxon>Viridiplantae</taxon>
        <taxon>Chlorophyta</taxon>
        <taxon>Pyramimonadophyceae</taxon>
        <taxon>Pyramimonadales</taxon>
        <taxon>Pyramimonadaceae</taxon>
        <taxon>Cymbomonas</taxon>
    </lineage>
</organism>
<proteinExistence type="predicted"/>
<accession>A0AAE0L9V6</accession>
<keyword evidence="2" id="KW-0812">Transmembrane</keyword>
<feature type="transmembrane region" description="Helical" evidence="2">
    <location>
        <begin position="121"/>
        <end position="152"/>
    </location>
</feature>
<sequence>MAPIIYFTVGRLWCSICMRLFGVSSLEAVLNQVDAAPLPYESQNLWSRFCRVQIILLLSSLALIYAFDTRVFTTEGYRALAFAFSWGANCVAVFSTHEIGGRLRHPKAWQSYMPFQGGLKFVALQALSWTITAVVLFVLALQIVGILLHIQFYPALFQPFEYVMQIREESVYLPQGGTITCIAGLVGELLMIFSVSAFESKTQKRELGSGGVFVLFLVASTICYLLQQHYAPLIFFISSLCGVVATSVFFLTGGQLWCWACTWLINISSQLETESAELSRAKDSRTGAVGHSPQPAVHQQSWARFCALQVLLMAASLAAILAFELDYLVSFQSHMLVEICAWCAIILAVFSTHRIGGRLRHRARFRFYMPFEGGLRFVILQALSWTLTGIALMLLSMRVLCKLAGIQVMHPLSQAGEWLPSSTLMSVLSGVVAEVFMVSSLLVFEPEQAEEMLDVVQDTGEAGEKRPRKGSLRRWNSSEGASKLTPSVCVSALPGQASSSYPIAEPATSSYLNSSWVEFREGQNLAMLVWLIERALLAFLTTLLVRPDAIMYIIFTAVFSCYDWLGADLGLILRAVVIVACTAYASTYLGTPSVHGQRRIKARLHLPCRLEPSS</sequence>
<gene>
    <name evidence="3" type="ORF">CYMTET_14576</name>
</gene>
<feature type="transmembrane region" description="Helical" evidence="2">
    <location>
        <begin position="79"/>
        <end position="100"/>
    </location>
</feature>
<feature type="transmembrane region" description="Helical" evidence="2">
    <location>
        <begin position="302"/>
        <end position="323"/>
    </location>
</feature>
<dbReference type="EMBL" id="LGRX02006119">
    <property type="protein sequence ID" value="KAK3277413.1"/>
    <property type="molecule type" value="Genomic_DNA"/>
</dbReference>
<feature type="transmembrane region" description="Helical" evidence="2">
    <location>
        <begin position="377"/>
        <end position="398"/>
    </location>
</feature>
<name>A0AAE0L9V6_9CHLO</name>
<feature type="transmembrane region" description="Helical" evidence="2">
    <location>
        <begin position="49"/>
        <end position="67"/>
    </location>
</feature>
<comment type="caution">
    <text evidence="3">The sequence shown here is derived from an EMBL/GenBank/DDBJ whole genome shotgun (WGS) entry which is preliminary data.</text>
</comment>
<feature type="transmembrane region" description="Helical" evidence="2">
    <location>
        <begin position="172"/>
        <end position="195"/>
    </location>
</feature>
<evidence type="ECO:0000313" key="4">
    <source>
        <dbReference type="Proteomes" id="UP001190700"/>
    </source>
</evidence>
<dbReference type="AlphaFoldDB" id="A0AAE0L9V6"/>
<protein>
    <submittedName>
        <fullName evidence="3">Uncharacterized protein</fullName>
    </submittedName>
</protein>
<keyword evidence="2" id="KW-0472">Membrane</keyword>